<gene>
    <name evidence="3" type="ORF">HINF_LOCUS31657</name>
    <name evidence="2" type="ORF">HINF_LOCUS47153</name>
</gene>
<evidence type="ECO:0000313" key="4">
    <source>
        <dbReference type="Proteomes" id="UP001642409"/>
    </source>
</evidence>
<organism evidence="2">
    <name type="scientific">Hexamita inflata</name>
    <dbReference type="NCBI Taxonomy" id="28002"/>
    <lineage>
        <taxon>Eukaryota</taxon>
        <taxon>Metamonada</taxon>
        <taxon>Diplomonadida</taxon>
        <taxon>Hexamitidae</taxon>
        <taxon>Hexamitinae</taxon>
        <taxon>Hexamita</taxon>
    </lineage>
</organism>
<comment type="caution">
    <text evidence="2">The sequence shown here is derived from an EMBL/GenBank/DDBJ whole genome shotgun (WGS) entry which is preliminary data.</text>
</comment>
<name>A0AA86QTX7_9EUKA</name>
<evidence type="ECO:0000313" key="3">
    <source>
        <dbReference type="EMBL" id="CAL6028125.1"/>
    </source>
</evidence>
<reference evidence="2" key="1">
    <citation type="submission" date="2023-06" db="EMBL/GenBank/DDBJ databases">
        <authorList>
            <person name="Kurt Z."/>
        </authorList>
    </citation>
    <scope>NUCLEOTIDE SEQUENCE</scope>
</reference>
<keyword evidence="1" id="KW-0812">Transmembrane</keyword>
<dbReference type="EMBL" id="CAXDID020000106">
    <property type="protein sequence ID" value="CAL6028125.1"/>
    <property type="molecule type" value="Genomic_DNA"/>
</dbReference>
<feature type="transmembrane region" description="Helical" evidence="1">
    <location>
        <begin position="157"/>
        <end position="180"/>
    </location>
</feature>
<proteinExistence type="predicted"/>
<reference evidence="3 4" key="2">
    <citation type="submission" date="2024-07" db="EMBL/GenBank/DDBJ databases">
        <authorList>
            <person name="Akdeniz Z."/>
        </authorList>
    </citation>
    <scope>NUCLEOTIDE SEQUENCE [LARGE SCALE GENOMIC DNA]</scope>
</reference>
<dbReference type="Proteomes" id="UP001642409">
    <property type="component" value="Unassembled WGS sequence"/>
</dbReference>
<keyword evidence="1" id="KW-1133">Transmembrane helix</keyword>
<sequence length="201" mass="22489">MLYLFETLATTCQTKAQLKYSGINFDINVQEQCPVDMKCLDVPFNEFLDNYSFLIPEEYQQHLDLIKTYATIQQLEMCNIWPADGCSQGNLQSCNYFKECIATCSDTCVYSNKAFTRTITPNITIQVIKPITFIQEGMLYCGSKQDDQPKSNLSTGAGIGIAIGVIIGLLVIIAVAFYVIKRNKSSKAYGIKTTTMTNAYI</sequence>
<protein>
    <submittedName>
        <fullName evidence="3">Hypothetical_protein</fullName>
    </submittedName>
</protein>
<accession>A0AA86QTX7</accession>
<keyword evidence="4" id="KW-1185">Reference proteome</keyword>
<dbReference type="EMBL" id="CATOUU010000918">
    <property type="protein sequence ID" value="CAI9959508.1"/>
    <property type="molecule type" value="Genomic_DNA"/>
</dbReference>
<keyword evidence="1" id="KW-0472">Membrane</keyword>
<evidence type="ECO:0000313" key="2">
    <source>
        <dbReference type="EMBL" id="CAI9959508.1"/>
    </source>
</evidence>
<evidence type="ECO:0000256" key="1">
    <source>
        <dbReference type="SAM" id="Phobius"/>
    </source>
</evidence>
<dbReference type="AlphaFoldDB" id="A0AA86QTX7"/>